<gene>
    <name evidence="8" type="ORF">A4U43_C06F10560</name>
</gene>
<keyword evidence="2 6" id="KW-0812">Transmembrane</keyword>
<dbReference type="InterPro" id="IPR003388">
    <property type="entry name" value="Reticulon"/>
</dbReference>
<sequence length="182" mass="20847">MWRDKRSSAAVLIGGTLAWFLFEVLEYNLLTLLCHVSIMAMLVVFLWSNAAALMNWTPPKIPDVILSERAFKEVAVTFHHKFNQFSSILHHIASGKDLKLFLMAIGFLWIISVIGSCFSALNLLYFVFVCIQTLPALYEHYEYEVDHLTAKGMQELKKLYRNLDSRILSKIPRGPAVVKEKL</sequence>
<dbReference type="PROSITE" id="PS50845">
    <property type="entry name" value="RETICULON"/>
    <property type="match status" value="1"/>
</dbReference>
<feature type="transmembrane region" description="Helical" evidence="6">
    <location>
        <begin position="100"/>
        <end position="128"/>
    </location>
</feature>
<dbReference type="GO" id="GO:0009617">
    <property type="term" value="P:response to bacterium"/>
    <property type="evidence" value="ECO:0007669"/>
    <property type="project" value="InterPro"/>
</dbReference>
<proteinExistence type="predicted"/>
<keyword evidence="5 6" id="KW-0472">Membrane</keyword>
<dbReference type="GO" id="GO:0005789">
    <property type="term" value="C:endoplasmic reticulum membrane"/>
    <property type="evidence" value="ECO:0007669"/>
    <property type="project" value="UniProtKB-SubCell"/>
</dbReference>
<dbReference type="Gramene" id="ONK66651">
    <property type="protein sequence ID" value="ONK66651"/>
    <property type="gene ID" value="A4U43_C06F10560"/>
</dbReference>
<dbReference type="AlphaFoldDB" id="A0A5P1EQ27"/>
<dbReference type="Pfam" id="PF02453">
    <property type="entry name" value="Reticulon"/>
    <property type="match status" value="1"/>
</dbReference>
<evidence type="ECO:0000256" key="2">
    <source>
        <dbReference type="ARBA" id="ARBA00022692"/>
    </source>
</evidence>
<evidence type="ECO:0000313" key="8">
    <source>
        <dbReference type="EMBL" id="ONK66651.1"/>
    </source>
</evidence>
<dbReference type="PANTHER" id="PTHR10994">
    <property type="entry name" value="RETICULON"/>
    <property type="match status" value="1"/>
</dbReference>
<dbReference type="OMA" id="FLYERYE"/>
<evidence type="ECO:0000256" key="4">
    <source>
        <dbReference type="ARBA" id="ARBA00022989"/>
    </source>
</evidence>
<dbReference type="Proteomes" id="UP000243459">
    <property type="component" value="Chromosome 6"/>
</dbReference>
<evidence type="ECO:0000256" key="3">
    <source>
        <dbReference type="ARBA" id="ARBA00022824"/>
    </source>
</evidence>
<dbReference type="EMBL" id="CM007386">
    <property type="protein sequence ID" value="ONK66651.1"/>
    <property type="molecule type" value="Genomic_DNA"/>
</dbReference>
<dbReference type="InterPro" id="IPR045064">
    <property type="entry name" value="Reticulon-like"/>
</dbReference>
<evidence type="ECO:0000256" key="6">
    <source>
        <dbReference type="RuleBase" id="RU363132"/>
    </source>
</evidence>
<keyword evidence="4 6" id="KW-1133">Transmembrane helix</keyword>
<evidence type="ECO:0000259" key="7">
    <source>
        <dbReference type="PROSITE" id="PS50845"/>
    </source>
</evidence>
<feature type="transmembrane region" description="Helical" evidence="6">
    <location>
        <begin position="7"/>
        <end position="22"/>
    </location>
</feature>
<name>A0A5P1EQ27_ASPOF</name>
<keyword evidence="3 6" id="KW-0256">Endoplasmic reticulum</keyword>
<keyword evidence="9" id="KW-1185">Reference proteome</keyword>
<dbReference type="PANTHER" id="PTHR10994:SF85">
    <property type="entry name" value="RETICULON-LIKE PROTEIN B9"/>
    <property type="match status" value="1"/>
</dbReference>
<feature type="domain" description="Reticulon" evidence="7">
    <location>
        <begin position="1"/>
        <end position="182"/>
    </location>
</feature>
<comment type="subcellular location">
    <subcellularLocation>
        <location evidence="1 6">Endoplasmic reticulum membrane</location>
        <topology evidence="1 6">Multi-pass membrane protein</topology>
    </subcellularLocation>
</comment>
<evidence type="ECO:0000256" key="1">
    <source>
        <dbReference type="ARBA" id="ARBA00004477"/>
    </source>
</evidence>
<protein>
    <recommendedName>
        <fullName evidence="6">Reticulon-like protein</fullName>
    </recommendedName>
</protein>
<feature type="transmembrane region" description="Helical" evidence="6">
    <location>
        <begin position="28"/>
        <end position="47"/>
    </location>
</feature>
<organism evidence="8 9">
    <name type="scientific">Asparagus officinalis</name>
    <name type="common">Garden asparagus</name>
    <dbReference type="NCBI Taxonomy" id="4686"/>
    <lineage>
        <taxon>Eukaryota</taxon>
        <taxon>Viridiplantae</taxon>
        <taxon>Streptophyta</taxon>
        <taxon>Embryophyta</taxon>
        <taxon>Tracheophyta</taxon>
        <taxon>Spermatophyta</taxon>
        <taxon>Magnoliopsida</taxon>
        <taxon>Liliopsida</taxon>
        <taxon>Asparagales</taxon>
        <taxon>Asparagaceae</taxon>
        <taxon>Asparagoideae</taxon>
        <taxon>Asparagus</taxon>
    </lineage>
</organism>
<reference evidence="9" key="1">
    <citation type="journal article" date="2017" name="Nat. Commun.">
        <title>The asparagus genome sheds light on the origin and evolution of a young Y chromosome.</title>
        <authorList>
            <person name="Harkess A."/>
            <person name="Zhou J."/>
            <person name="Xu C."/>
            <person name="Bowers J.E."/>
            <person name="Van der Hulst R."/>
            <person name="Ayyampalayam S."/>
            <person name="Mercati F."/>
            <person name="Riccardi P."/>
            <person name="McKain M.R."/>
            <person name="Kakrana A."/>
            <person name="Tang H."/>
            <person name="Ray J."/>
            <person name="Groenendijk J."/>
            <person name="Arikit S."/>
            <person name="Mathioni S.M."/>
            <person name="Nakano M."/>
            <person name="Shan H."/>
            <person name="Telgmann-Rauber A."/>
            <person name="Kanno A."/>
            <person name="Yue Z."/>
            <person name="Chen H."/>
            <person name="Li W."/>
            <person name="Chen Y."/>
            <person name="Xu X."/>
            <person name="Zhang Y."/>
            <person name="Luo S."/>
            <person name="Chen H."/>
            <person name="Gao J."/>
            <person name="Mao Z."/>
            <person name="Pires J.C."/>
            <person name="Luo M."/>
            <person name="Kudrna D."/>
            <person name="Wing R.A."/>
            <person name="Meyers B.C."/>
            <person name="Yi K."/>
            <person name="Kong H."/>
            <person name="Lavrijsen P."/>
            <person name="Sunseri F."/>
            <person name="Falavigna A."/>
            <person name="Ye Y."/>
            <person name="Leebens-Mack J.H."/>
            <person name="Chen G."/>
        </authorList>
    </citation>
    <scope>NUCLEOTIDE SEQUENCE [LARGE SCALE GENOMIC DNA]</scope>
    <source>
        <strain evidence="9">cv. DH0086</strain>
    </source>
</reference>
<evidence type="ECO:0000313" key="9">
    <source>
        <dbReference type="Proteomes" id="UP000243459"/>
    </source>
</evidence>
<accession>A0A5P1EQ27</accession>
<evidence type="ECO:0000256" key="5">
    <source>
        <dbReference type="ARBA" id="ARBA00023136"/>
    </source>
</evidence>